<accession>A0A6N3FQ78</accession>
<evidence type="ECO:0000259" key="1">
    <source>
        <dbReference type="Pfam" id="PF06902"/>
    </source>
</evidence>
<dbReference type="AlphaFoldDB" id="A0A6N3FQ78"/>
<reference evidence="2" key="1">
    <citation type="submission" date="2019-11" db="EMBL/GenBank/DDBJ databases">
        <authorList>
            <person name="Feng L."/>
        </authorList>
    </citation>
    <scope>NUCLEOTIDE SEQUENCE</scope>
    <source>
        <strain evidence="2">SsimulansLFYP27</strain>
    </source>
</reference>
<gene>
    <name evidence="2" type="ORF">SSLFYP27_02582</name>
</gene>
<proteinExistence type="predicted"/>
<dbReference type="InterPro" id="IPR010693">
    <property type="entry name" value="Divergent_4Fe-4S_mono-cluster"/>
</dbReference>
<dbReference type="Pfam" id="PF06902">
    <property type="entry name" value="Fer4_19"/>
    <property type="match status" value="1"/>
</dbReference>
<dbReference type="Gene3D" id="3.30.70.20">
    <property type="match status" value="1"/>
</dbReference>
<protein>
    <recommendedName>
        <fullName evidence="1">Divergent 4Fe-4S mono-cluster domain-containing protein</fullName>
    </recommendedName>
</protein>
<feature type="domain" description="Divergent 4Fe-4S mono-cluster" evidence="1">
    <location>
        <begin position="5"/>
        <end position="68"/>
    </location>
</feature>
<name>A0A6N3FQ78_STASI</name>
<sequence length="126" mass="14081">MRKTYTSETIDVSFEPARCIHAAECVKGLPQVFDTKKRPWIDPANATADQIAEVVERCPSGALEYHRKDGKPNEHHEHTEISIGKDNQIIIKGEFTLNHNGEVIELNRAILKGGPNVSDNPFYTLG</sequence>
<dbReference type="EMBL" id="CACRUO010000065">
    <property type="protein sequence ID" value="VYU53889.1"/>
    <property type="molecule type" value="Genomic_DNA"/>
</dbReference>
<organism evidence="2">
    <name type="scientific">Staphylococcus simulans</name>
    <dbReference type="NCBI Taxonomy" id="1286"/>
    <lineage>
        <taxon>Bacteria</taxon>
        <taxon>Bacillati</taxon>
        <taxon>Bacillota</taxon>
        <taxon>Bacilli</taxon>
        <taxon>Bacillales</taxon>
        <taxon>Staphylococcaceae</taxon>
        <taxon>Staphylococcus</taxon>
    </lineage>
</organism>
<dbReference type="RefSeq" id="WP_002480240.1">
    <property type="nucleotide sequence ID" value="NZ_CACRUO010000065.1"/>
</dbReference>
<evidence type="ECO:0000313" key="2">
    <source>
        <dbReference type="EMBL" id="VYU53889.1"/>
    </source>
</evidence>